<evidence type="ECO:0000313" key="6">
    <source>
        <dbReference type="Proteomes" id="UP000887567"/>
    </source>
</evidence>
<dbReference type="RefSeq" id="XP_028512824.1">
    <property type="nucleotide sequence ID" value="XM_028657023.1"/>
</dbReference>
<dbReference type="InterPro" id="IPR008775">
    <property type="entry name" value="Phytyl_CoA_dOase-like"/>
</dbReference>
<accession>A0A913YCP8</accession>
<dbReference type="GO" id="GO:0046872">
    <property type="term" value="F:metal ion binding"/>
    <property type="evidence" value="ECO:0007669"/>
    <property type="project" value="UniProtKB-KW"/>
</dbReference>
<dbReference type="GeneID" id="110232097"/>
<dbReference type="EnsemblMetazoa" id="XM_028657023.1">
    <property type="protein sequence ID" value="XP_028512824.1"/>
    <property type="gene ID" value="LOC110232097"/>
</dbReference>
<keyword evidence="3" id="KW-0408">Iron</keyword>
<proteinExistence type="inferred from homology"/>
<dbReference type="SUPFAM" id="SSF51197">
    <property type="entry name" value="Clavaminate synthase-like"/>
    <property type="match status" value="1"/>
</dbReference>
<dbReference type="PANTHER" id="PTHR20883">
    <property type="entry name" value="PHYTANOYL-COA DIOXYGENASE DOMAIN CONTAINING 1"/>
    <property type="match status" value="1"/>
</dbReference>
<evidence type="ECO:0000256" key="3">
    <source>
        <dbReference type="ARBA" id="ARBA00023004"/>
    </source>
</evidence>
<reference evidence="5" key="1">
    <citation type="submission" date="2022-11" db="UniProtKB">
        <authorList>
            <consortium name="EnsemblMetazoa"/>
        </authorList>
    </citation>
    <scope>IDENTIFICATION</scope>
</reference>
<dbReference type="Proteomes" id="UP000887567">
    <property type="component" value="Unplaced"/>
</dbReference>
<sequence length="287" mass="32636">MEKCGLTQSQIKQFEDDGYLIIEDFYSADEVEALRKEMHDIVDKLDLNRDPMSVFKTGNEQVGDDYFLSSSDKIRAFLEKGAFNDKGELVKDKHLCINKVGHALHVLNPVFKDITFSDRIKAIARSLDLKNPVIPQSMYIFKQPSIGGEVLPHRDSTYLYTEPPSALGVWIPLQDCTKDNGCLWFLPGSHKVTEIKRRLIRTPDKTDRVVEHVGPDHVFDENDFKIACTKKGCLVLIHGSVLHRSFANTSSKSRHAYSFHMIDGDAKYSEQNWLQTPGPFPSLYDTT</sequence>
<evidence type="ECO:0000256" key="2">
    <source>
        <dbReference type="ARBA" id="ARBA00022723"/>
    </source>
</evidence>
<dbReference type="Gene3D" id="2.60.120.620">
    <property type="entry name" value="q2cbj1_9rhob like domain"/>
    <property type="match status" value="1"/>
</dbReference>
<comment type="cofactor">
    <cofactor evidence="1">
        <name>Fe cation</name>
        <dbReference type="ChEBI" id="CHEBI:24875"/>
    </cofactor>
</comment>
<evidence type="ECO:0000256" key="1">
    <source>
        <dbReference type="ARBA" id="ARBA00001962"/>
    </source>
</evidence>
<evidence type="ECO:0000256" key="4">
    <source>
        <dbReference type="ARBA" id="ARBA00038356"/>
    </source>
</evidence>
<organism evidence="5 6">
    <name type="scientific">Exaiptasia diaphana</name>
    <name type="common">Tropical sea anemone</name>
    <name type="synonym">Aiptasia pulchella</name>
    <dbReference type="NCBI Taxonomy" id="2652724"/>
    <lineage>
        <taxon>Eukaryota</taxon>
        <taxon>Metazoa</taxon>
        <taxon>Cnidaria</taxon>
        <taxon>Anthozoa</taxon>
        <taxon>Hexacorallia</taxon>
        <taxon>Actiniaria</taxon>
        <taxon>Aiptasiidae</taxon>
        <taxon>Exaiptasia</taxon>
    </lineage>
</organism>
<keyword evidence="6" id="KW-1185">Reference proteome</keyword>
<dbReference type="OrthoDB" id="445007at2759"/>
<dbReference type="PANTHER" id="PTHR20883:SF15">
    <property type="entry name" value="PHYTANOYL-COA DIOXYGENASE DOMAIN-CONTAINING PROTEIN 1"/>
    <property type="match status" value="1"/>
</dbReference>
<dbReference type="Pfam" id="PF05721">
    <property type="entry name" value="PhyH"/>
    <property type="match status" value="1"/>
</dbReference>
<name>A0A913YCP8_EXADI</name>
<dbReference type="AlphaFoldDB" id="A0A913YCP8"/>
<evidence type="ECO:0008006" key="7">
    <source>
        <dbReference type="Google" id="ProtNLM"/>
    </source>
</evidence>
<comment type="similarity">
    <text evidence="4">Belongs to the PhyH family. PHYHD1 subfamily.</text>
</comment>
<dbReference type="KEGG" id="epa:110232097"/>
<evidence type="ECO:0000313" key="5">
    <source>
        <dbReference type="EnsemblMetazoa" id="XP_028512824.1"/>
    </source>
</evidence>
<protein>
    <recommendedName>
        <fullName evidence="7">Phytanoyl-CoA dioxygenase</fullName>
    </recommendedName>
</protein>
<keyword evidence="2" id="KW-0479">Metal-binding</keyword>
<dbReference type="OMA" id="KYSEDNW"/>